<organism evidence="1 2">
    <name type="scientific">Saguinus oedipus</name>
    <name type="common">Cotton-top tamarin</name>
    <name type="synonym">Oedipomidas oedipus</name>
    <dbReference type="NCBI Taxonomy" id="9490"/>
    <lineage>
        <taxon>Eukaryota</taxon>
        <taxon>Metazoa</taxon>
        <taxon>Chordata</taxon>
        <taxon>Craniata</taxon>
        <taxon>Vertebrata</taxon>
        <taxon>Euteleostomi</taxon>
        <taxon>Mammalia</taxon>
        <taxon>Eutheria</taxon>
        <taxon>Euarchontoglires</taxon>
        <taxon>Primates</taxon>
        <taxon>Haplorrhini</taxon>
        <taxon>Platyrrhini</taxon>
        <taxon>Cebidae</taxon>
        <taxon>Callitrichinae</taxon>
        <taxon>Saguinus</taxon>
    </lineage>
</organism>
<evidence type="ECO:0000313" key="1">
    <source>
        <dbReference type="EMBL" id="KAK2107725.1"/>
    </source>
</evidence>
<sequence>NRPRGLLALCCKPQRMPVAPWCGAAVAAGSPSLGAVPGSSCSPPCTHITTLA</sequence>
<accession>A0ABQ9VEX7</accession>
<proteinExistence type="predicted"/>
<protein>
    <submittedName>
        <fullName evidence="1">Uncharacterized protein</fullName>
    </submittedName>
</protein>
<comment type="caution">
    <text evidence="1">The sequence shown here is derived from an EMBL/GenBank/DDBJ whole genome shotgun (WGS) entry which is preliminary data.</text>
</comment>
<name>A0ABQ9VEX7_SAGOE</name>
<dbReference type="Proteomes" id="UP001266305">
    <property type="component" value="Unassembled WGS sequence"/>
</dbReference>
<evidence type="ECO:0000313" key="2">
    <source>
        <dbReference type="Proteomes" id="UP001266305"/>
    </source>
</evidence>
<dbReference type="EMBL" id="JASSZA010000006">
    <property type="protein sequence ID" value="KAK2107725.1"/>
    <property type="molecule type" value="Genomic_DNA"/>
</dbReference>
<reference evidence="1 2" key="1">
    <citation type="submission" date="2023-05" db="EMBL/GenBank/DDBJ databases">
        <title>B98-5 Cell Line De Novo Hybrid Assembly: An Optical Mapping Approach.</title>
        <authorList>
            <person name="Kananen K."/>
            <person name="Auerbach J.A."/>
            <person name="Kautto E."/>
            <person name="Blachly J.S."/>
        </authorList>
    </citation>
    <scope>NUCLEOTIDE SEQUENCE [LARGE SCALE GENOMIC DNA]</scope>
    <source>
        <strain evidence="1">B95-8</strain>
        <tissue evidence="1">Cell line</tissue>
    </source>
</reference>
<feature type="non-terminal residue" evidence="1">
    <location>
        <position position="52"/>
    </location>
</feature>
<gene>
    <name evidence="1" type="ORF">P7K49_012890</name>
</gene>
<keyword evidence="2" id="KW-1185">Reference proteome</keyword>
<feature type="non-terminal residue" evidence="1">
    <location>
        <position position="1"/>
    </location>
</feature>